<gene>
    <name evidence="2" type="ordered locus">Sama_2710</name>
</gene>
<dbReference type="Pfam" id="PF18050">
    <property type="entry name" value="Cyclophil_like2"/>
    <property type="match status" value="1"/>
</dbReference>
<evidence type="ECO:0000259" key="1">
    <source>
        <dbReference type="Pfam" id="PF18050"/>
    </source>
</evidence>
<dbReference type="RefSeq" id="WP_011760818.1">
    <property type="nucleotide sequence ID" value="NC_008700.1"/>
</dbReference>
<dbReference type="EMBL" id="CP000507">
    <property type="protein sequence ID" value="ABM00913.1"/>
    <property type="molecule type" value="Genomic_DNA"/>
</dbReference>
<reference evidence="2 3" key="1">
    <citation type="submission" date="2006-12" db="EMBL/GenBank/DDBJ databases">
        <title>Complete sequence of Shewanella amazonensis SB2B.</title>
        <authorList>
            <consortium name="US DOE Joint Genome Institute"/>
            <person name="Copeland A."/>
            <person name="Lucas S."/>
            <person name="Lapidus A."/>
            <person name="Barry K."/>
            <person name="Detter J.C."/>
            <person name="Glavina del Rio T."/>
            <person name="Hammon N."/>
            <person name="Israni S."/>
            <person name="Dalin E."/>
            <person name="Tice H."/>
            <person name="Pitluck S."/>
            <person name="Munk A.C."/>
            <person name="Brettin T."/>
            <person name="Bruce D."/>
            <person name="Han C."/>
            <person name="Tapia R."/>
            <person name="Gilna P."/>
            <person name="Schmutz J."/>
            <person name="Larimer F."/>
            <person name="Land M."/>
            <person name="Hauser L."/>
            <person name="Kyrpides N."/>
            <person name="Mikhailova N."/>
            <person name="Fredrickson J."/>
            <person name="Richardson P."/>
        </authorList>
    </citation>
    <scope>NUCLEOTIDE SEQUENCE [LARGE SCALE GENOMIC DNA]</scope>
    <source>
        <strain evidence="3">ATCC BAA-1098 / SB2B</strain>
    </source>
</reference>
<organism evidence="2 3">
    <name type="scientific">Shewanella amazonensis (strain ATCC BAA-1098 / SB2B)</name>
    <dbReference type="NCBI Taxonomy" id="326297"/>
    <lineage>
        <taxon>Bacteria</taxon>
        <taxon>Pseudomonadati</taxon>
        <taxon>Pseudomonadota</taxon>
        <taxon>Gammaproteobacteria</taxon>
        <taxon>Alteromonadales</taxon>
        <taxon>Shewanellaceae</taxon>
        <taxon>Shewanella</taxon>
    </lineage>
</organism>
<name>A1S956_SHEAM</name>
<accession>A1S956</accession>
<dbReference type="InterPro" id="IPR029000">
    <property type="entry name" value="Cyclophilin-like_dom_sf"/>
</dbReference>
<dbReference type="KEGG" id="saz:Sama_2710"/>
<protein>
    <recommendedName>
        <fullName evidence="1">Cyclophilin-like domain-containing protein</fullName>
    </recommendedName>
</protein>
<sequence length="118" mass="12822">MNIRLLVNGTVIHTSLDDSAAARDFFALLPLSLTLTDYAGTEKIAYLDTQLSTAGLPAGTAANTGDICYYAPWGNLAFFYRDFGYARGLIKLGRLPGDCAWLTDAKDIELVIEKEALN</sequence>
<evidence type="ECO:0000313" key="2">
    <source>
        <dbReference type="EMBL" id="ABM00913.1"/>
    </source>
</evidence>
<proteinExistence type="predicted"/>
<dbReference type="STRING" id="326297.Sama_2710"/>
<dbReference type="InterPro" id="IPR041183">
    <property type="entry name" value="Cyclophilin-like"/>
</dbReference>
<dbReference type="Gene3D" id="2.40.100.20">
    <property type="match status" value="1"/>
</dbReference>
<dbReference type="eggNOG" id="COG4925">
    <property type="taxonomic scope" value="Bacteria"/>
</dbReference>
<dbReference type="Proteomes" id="UP000009175">
    <property type="component" value="Chromosome"/>
</dbReference>
<dbReference type="OrthoDB" id="5298378at2"/>
<feature type="domain" description="Cyclophilin-like" evidence="1">
    <location>
        <begin position="7"/>
        <end position="112"/>
    </location>
</feature>
<evidence type="ECO:0000313" key="3">
    <source>
        <dbReference type="Proteomes" id="UP000009175"/>
    </source>
</evidence>
<keyword evidence="3" id="KW-1185">Reference proteome</keyword>
<dbReference type="AlphaFoldDB" id="A1S956"/>
<dbReference type="HOGENOM" id="CLU_099043_1_1_6"/>
<dbReference type="SUPFAM" id="SSF50891">
    <property type="entry name" value="Cyclophilin-like"/>
    <property type="match status" value="1"/>
</dbReference>